<sequence>MENKVMTTKSGNTSIESVIIKDCPTSDLSTVLTYLYTLCGFEKMPDEKQDMVLIGFIREYFSDLSLNGIKEAFEKGVSGETDINMKHYHNFNSIYFSDVINAWKRYKINQKSLTPKLIENSEMTDQDKKYTHSKWLYDLIFPQIEKLNNGKIEELPDHGNTLYNYLDKKFINYSKKRKEQIKEMATEELLSEKRKERISKPGERNEIGKVITDILMSGKDTDGLVRT</sequence>
<protein>
    <submittedName>
        <fullName evidence="1">Uncharacterized protein</fullName>
    </submittedName>
</protein>
<name>A0A0F9MTA5_9ZZZZ</name>
<gene>
    <name evidence="1" type="ORF">LCGC14_1345550</name>
</gene>
<dbReference type="EMBL" id="LAZR01008275">
    <property type="protein sequence ID" value="KKM79865.1"/>
    <property type="molecule type" value="Genomic_DNA"/>
</dbReference>
<dbReference type="AlphaFoldDB" id="A0A0F9MTA5"/>
<accession>A0A0F9MTA5</accession>
<reference evidence="1" key="1">
    <citation type="journal article" date="2015" name="Nature">
        <title>Complex archaea that bridge the gap between prokaryotes and eukaryotes.</title>
        <authorList>
            <person name="Spang A."/>
            <person name="Saw J.H."/>
            <person name="Jorgensen S.L."/>
            <person name="Zaremba-Niedzwiedzka K."/>
            <person name="Martijn J."/>
            <person name="Lind A.E."/>
            <person name="van Eijk R."/>
            <person name="Schleper C."/>
            <person name="Guy L."/>
            <person name="Ettema T.J."/>
        </authorList>
    </citation>
    <scope>NUCLEOTIDE SEQUENCE</scope>
</reference>
<comment type="caution">
    <text evidence="1">The sequence shown here is derived from an EMBL/GenBank/DDBJ whole genome shotgun (WGS) entry which is preliminary data.</text>
</comment>
<feature type="non-terminal residue" evidence="1">
    <location>
        <position position="227"/>
    </location>
</feature>
<evidence type="ECO:0000313" key="1">
    <source>
        <dbReference type="EMBL" id="KKM79865.1"/>
    </source>
</evidence>
<organism evidence="1">
    <name type="scientific">marine sediment metagenome</name>
    <dbReference type="NCBI Taxonomy" id="412755"/>
    <lineage>
        <taxon>unclassified sequences</taxon>
        <taxon>metagenomes</taxon>
        <taxon>ecological metagenomes</taxon>
    </lineage>
</organism>
<proteinExistence type="predicted"/>